<keyword evidence="2" id="KW-1185">Reference proteome</keyword>
<accession>A0ABZ0PEV3</accession>
<name>A0ABZ0PEV3_9PROT</name>
<evidence type="ECO:0000313" key="1">
    <source>
        <dbReference type="EMBL" id="WPB84240.1"/>
    </source>
</evidence>
<sequence length="120" mass="12949">MAHDVDGFGLRFTGRRSWKAALSSAGREVTTVPVTWGDQIRRAADGVRRIPVHFMEHDGAEPLALQQRGEPFLIAVASAVDARQEPLEAVPGSRSVLCKIGRRLKPDDGPALMSGHPLAS</sequence>
<organism evidence="1 2">
    <name type="scientific">Sediminicoccus rosea</name>
    <dbReference type="NCBI Taxonomy" id="1225128"/>
    <lineage>
        <taxon>Bacteria</taxon>
        <taxon>Pseudomonadati</taxon>
        <taxon>Pseudomonadota</taxon>
        <taxon>Alphaproteobacteria</taxon>
        <taxon>Acetobacterales</taxon>
        <taxon>Roseomonadaceae</taxon>
        <taxon>Sediminicoccus</taxon>
    </lineage>
</organism>
<evidence type="ECO:0000313" key="2">
    <source>
        <dbReference type="Proteomes" id="UP001305521"/>
    </source>
</evidence>
<proteinExistence type="predicted"/>
<dbReference type="Proteomes" id="UP001305521">
    <property type="component" value="Chromosome"/>
</dbReference>
<protein>
    <submittedName>
        <fullName evidence="1">Uncharacterized protein</fullName>
    </submittedName>
</protein>
<dbReference type="RefSeq" id="WP_318648196.1">
    <property type="nucleotide sequence ID" value="NZ_CP137852.1"/>
</dbReference>
<dbReference type="EMBL" id="CP137852">
    <property type="protein sequence ID" value="WPB84240.1"/>
    <property type="molecule type" value="Genomic_DNA"/>
</dbReference>
<reference evidence="1 2" key="1">
    <citation type="submission" date="2023-11" db="EMBL/GenBank/DDBJ databases">
        <title>Arctic aerobic anoxygenic photoheterotroph Sediminicoccus rosea KRV36 adapts its photosynthesis to long days of polar summer.</title>
        <authorList>
            <person name="Tomasch J."/>
            <person name="Kopejtka K."/>
            <person name="Bily T."/>
            <person name="Gardiner A.T."/>
            <person name="Gardian Z."/>
            <person name="Shivaramu S."/>
            <person name="Koblizek M."/>
            <person name="Engelhardt F."/>
            <person name="Kaftan D."/>
        </authorList>
    </citation>
    <scope>NUCLEOTIDE SEQUENCE [LARGE SCALE GENOMIC DNA]</scope>
    <source>
        <strain evidence="1 2">R-30</strain>
    </source>
</reference>
<gene>
    <name evidence="1" type="ORF">R9Z33_19345</name>
</gene>